<dbReference type="Gene3D" id="3.40.50.300">
    <property type="entry name" value="P-loop containing nucleotide triphosphate hydrolases"/>
    <property type="match status" value="2"/>
</dbReference>
<feature type="domain" description="AAA+ ATPase" evidence="1">
    <location>
        <begin position="477"/>
        <end position="616"/>
    </location>
</feature>
<evidence type="ECO:0000313" key="3">
    <source>
        <dbReference type="Proteomes" id="UP000695562"/>
    </source>
</evidence>
<gene>
    <name evidence="2" type="ORF">CYY_005372</name>
</gene>
<dbReference type="AlphaFoldDB" id="A0A8J4V6X3"/>
<name>A0A8J4V6X3_9MYCE</name>
<dbReference type="GO" id="GO:0016887">
    <property type="term" value="F:ATP hydrolysis activity"/>
    <property type="evidence" value="ECO:0007669"/>
    <property type="project" value="InterPro"/>
</dbReference>
<dbReference type="SMART" id="SM00382">
    <property type="entry name" value="AAA"/>
    <property type="match status" value="2"/>
</dbReference>
<comment type="caution">
    <text evidence="2">The sequence shown here is derived from an EMBL/GenBank/DDBJ whole genome shotgun (WGS) entry which is preliminary data.</text>
</comment>
<dbReference type="Gene3D" id="1.10.8.60">
    <property type="match status" value="2"/>
</dbReference>
<organism evidence="2 3">
    <name type="scientific">Polysphondylium violaceum</name>
    <dbReference type="NCBI Taxonomy" id="133409"/>
    <lineage>
        <taxon>Eukaryota</taxon>
        <taxon>Amoebozoa</taxon>
        <taxon>Evosea</taxon>
        <taxon>Eumycetozoa</taxon>
        <taxon>Dictyostelia</taxon>
        <taxon>Dictyosteliales</taxon>
        <taxon>Dictyosteliaceae</taxon>
        <taxon>Polysphondylium</taxon>
    </lineage>
</organism>
<proteinExistence type="predicted"/>
<dbReference type="SUPFAM" id="SSF52540">
    <property type="entry name" value="P-loop containing nucleoside triphosphate hydrolases"/>
    <property type="match status" value="2"/>
</dbReference>
<reference evidence="2" key="1">
    <citation type="submission" date="2020-01" db="EMBL/GenBank/DDBJ databases">
        <title>Development of genomics and gene disruption for Polysphondylium violaceum indicates a role for the polyketide synthase stlB in stalk morphogenesis.</title>
        <authorList>
            <person name="Narita B."/>
            <person name="Kawabe Y."/>
            <person name="Kin K."/>
            <person name="Saito T."/>
            <person name="Gibbs R."/>
            <person name="Kuspa A."/>
            <person name="Muzny D."/>
            <person name="Queller D."/>
            <person name="Richards S."/>
            <person name="Strassman J."/>
            <person name="Sucgang R."/>
            <person name="Worley K."/>
            <person name="Schaap P."/>
        </authorList>
    </citation>
    <scope>NUCLEOTIDE SEQUENCE</scope>
    <source>
        <strain evidence="2">QSvi11</strain>
    </source>
</reference>
<dbReference type="GO" id="GO:0005524">
    <property type="term" value="F:ATP binding"/>
    <property type="evidence" value="ECO:0007669"/>
    <property type="project" value="InterPro"/>
</dbReference>
<dbReference type="GO" id="GO:0005737">
    <property type="term" value="C:cytoplasm"/>
    <property type="evidence" value="ECO:0007669"/>
    <property type="project" value="TreeGrafter"/>
</dbReference>
<dbReference type="InterPro" id="IPR003593">
    <property type="entry name" value="AAA+_ATPase"/>
</dbReference>
<dbReference type="FunFam" id="3.40.50.300:FF:000661">
    <property type="entry name" value="calmodulin-interacting protein 111 isoform X1"/>
    <property type="match status" value="1"/>
</dbReference>
<dbReference type="PANTHER" id="PTHR23077">
    <property type="entry name" value="AAA-FAMILY ATPASE"/>
    <property type="match status" value="1"/>
</dbReference>
<keyword evidence="3" id="KW-1185">Reference proteome</keyword>
<protein>
    <recommendedName>
        <fullName evidence="1">AAA+ ATPase domain-containing protein</fullName>
    </recommendedName>
</protein>
<dbReference type="InterPro" id="IPR050168">
    <property type="entry name" value="AAA_ATPase_domain"/>
</dbReference>
<sequence>MIGIFSEYVINNQIRVNPITICNNSLHCYQFIQLYIQDRVVPILFEVVPDITIDDDQIALLPTWLQSMFGLKSSVNIKLSPILINNNNHINSNNTKIEFQSIQTNNSSNLNDFRNDFLIKIIKRTLLNKPIIKDIDYMIPILGTEYLFRVKHIDNSNDNNSTLVLNKSHIIEIVEQENDSLISTTQIPIEIQDLEDEIKELTKLIKLKFSNNNSNNNNNILSFMNTKCIAIDGPEGTCKTQLIDFIKELFPLFKFVKIQDLNTVDIIDNSNKEPTILIINNLDSLVGSKQQANDNNQVKKKVQKFCFILDHLQSNQLIISTCKSIEFLDNSLTRAGRIDRFIHLSIPTQLKRVVLFKSILNQTPITSNLSKDQFILELAKITPGFIFKDIIKLVRTAALIASCKESMIMDNIGLDLNDFKEALITVKPSNLVSFDVTIQSTSWDQIGGYQYIKDRFQELIEWPMKHNDTFKRLGLTNSSGVLLHGPSGCGKTLMVKAVASSMNINFISVKGSDIYSKWLGDSEQLVRDLFSRARLSAPCILFFDELDSLAVSRDGDEAGDSGVQQRILSQLLNEMDGIQTKSQIFLLGCTNSIENIDSAMLRPGRFETILQVGLPTLSDRESILGLYCSTMKFENREWISEFAQETQGFTGAQLYHLCNQSGIIQLEKDINSPSISIDSLQECLKHMKSGLL</sequence>
<accession>A0A8J4V6X3</accession>
<dbReference type="PANTHER" id="PTHR23077:SF51">
    <property type="entry name" value="AAA+ ATPASE DOMAIN-CONTAINING PROTEIN"/>
    <property type="match status" value="1"/>
</dbReference>
<evidence type="ECO:0000313" key="2">
    <source>
        <dbReference type="EMBL" id="KAF2073319.1"/>
    </source>
</evidence>
<evidence type="ECO:0000259" key="1">
    <source>
        <dbReference type="SMART" id="SM00382"/>
    </source>
</evidence>
<dbReference type="InterPro" id="IPR027417">
    <property type="entry name" value="P-loop_NTPase"/>
</dbReference>
<dbReference type="EMBL" id="AJWJ01000212">
    <property type="protein sequence ID" value="KAF2073319.1"/>
    <property type="molecule type" value="Genomic_DNA"/>
</dbReference>
<feature type="domain" description="AAA+ ATPase" evidence="1">
    <location>
        <begin position="225"/>
        <end position="348"/>
    </location>
</feature>
<dbReference type="Proteomes" id="UP000695562">
    <property type="component" value="Unassembled WGS sequence"/>
</dbReference>
<dbReference type="InterPro" id="IPR003959">
    <property type="entry name" value="ATPase_AAA_core"/>
</dbReference>
<dbReference type="OrthoDB" id="5421at2759"/>
<dbReference type="Pfam" id="PF00004">
    <property type="entry name" value="AAA"/>
    <property type="match status" value="2"/>
</dbReference>